<keyword evidence="1" id="KW-0999">Mitochondrion inner membrane</keyword>
<organism evidence="3 4">
    <name type="scientific">Ilyodon furcidens</name>
    <name type="common">goldbreast splitfin</name>
    <dbReference type="NCBI Taxonomy" id="33524"/>
    <lineage>
        <taxon>Eukaryota</taxon>
        <taxon>Metazoa</taxon>
        <taxon>Chordata</taxon>
        <taxon>Craniata</taxon>
        <taxon>Vertebrata</taxon>
        <taxon>Euteleostomi</taxon>
        <taxon>Actinopterygii</taxon>
        <taxon>Neopterygii</taxon>
        <taxon>Teleostei</taxon>
        <taxon>Neoteleostei</taxon>
        <taxon>Acanthomorphata</taxon>
        <taxon>Ovalentaria</taxon>
        <taxon>Atherinomorphae</taxon>
        <taxon>Cyprinodontiformes</taxon>
        <taxon>Goodeidae</taxon>
        <taxon>Ilyodon</taxon>
    </lineage>
</organism>
<dbReference type="PANTHER" id="PTHR12733">
    <property type="entry name" value="MITOCHONDRIAL ATP SYNTHASE B CHAIN"/>
    <property type="match status" value="1"/>
</dbReference>
<feature type="transmembrane region" description="Helical" evidence="2">
    <location>
        <begin position="117"/>
        <end position="135"/>
    </location>
</feature>
<dbReference type="EMBL" id="JAHRIQ010087138">
    <property type="protein sequence ID" value="MEQ2249878.1"/>
    <property type="molecule type" value="Genomic_DNA"/>
</dbReference>
<proteinExistence type="inferred from homology"/>
<comment type="similarity">
    <text evidence="1">Belongs to the eukaryotic ATPase B chain family.</text>
</comment>
<keyword evidence="1" id="KW-0375">Hydrogen ion transport</keyword>
<comment type="function">
    <text evidence="1">Subunit b, of the mitochondrial membrane ATP synthase complex (F(1)F(0) ATP synthase or Complex V) that produces ATP from ADP in the presence of a proton gradient across the membrane which is generated by electron transport complexes of the respiratory chain. ATP synthase complex consist of a soluble F(1) head domain - the catalytic core - and a membrane F(1) domain - the membrane proton channel. These two domains are linked by a central stalk rotating inside the F(1) region and a stationary peripheral stalk. During catalysis, ATP synthesis in the catalytic domain of F(1) is coupled via a rotary mechanism of the central stalk subunits to proton translocation. In vivo, can only synthesize ATP although its ATP hydrolase activity can be activated artificially in vitro. Part of the complex F(0) domain. Part of the complex F(0) domain and the peripheric stalk, which acts as a stator to hold the catalytic alpha(3)beta(3) subcomplex and subunit a/ATP6 static relative to the rotary elements.</text>
</comment>
<keyword evidence="2" id="KW-1133">Transmembrane helix</keyword>
<comment type="caution">
    <text evidence="3">The sequence shown here is derived from an EMBL/GenBank/DDBJ whole genome shotgun (WGS) entry which is preliminary data.</text>
</comment>
<dbReference type="Proteomes" id="UP001482620">
    <property type="component" value="Unassembled WGS sequence"/>
</dbReference>
<evidence type="ECO:0000313" key="3">
    <source>
        <dbReference type="EMBL" id="MEQ2249878.1"/>
    </source>
</evidence>
<comment type="subunit">
    <text evidence="1">F-type ATPases have 2 components, CF(1) - the catalytic core - and CF(0) - the membrane proton channel. CF(1) and CF(0) have multiple subunits.</text>
</comment>
<dbReference type="PANTHER" id="PTHR12733:SF3">
    <property type="entry name" value="ATP SYNTHASE F(0) COMPLEX SUBUNIT B1, MITOCHONDRIAL"/>
    <property type="match status" value="1"/>
</dbReference>
<protein>
    <recommendedName>
        <fullName evidence="1">ATP synthase subunit b</fullName>
    </recommendedName>
</protein>
<keyword evidence="1 2" id="KW-0472">Membrane</keyword>
<evidence type="ECO:0000256" key="1">
    <source>
        <dbReference type="RuleBase" id="RU368017"/>
    </source>
</evidence>
<name>A0ABV0V0E4_9TELE</name>
<dbReference type="InterPro" id="IPR013837">
    <property type="entry name" value="ATP_synth_F0_suB"/>
</dbReference>
<gene>
    <name evidence="3" type="ORF">ILYODFUR_034129</name>
</gene>
<reference evidence="3 4" key="1">
    <citation type="submission" date="2021-06" db="EMBL/GenBank/DDBJ databases">
        <authorList>
            <person name="Palmer J.M."/>
        </authorList>
    </citation>
    <scope>NUCLEOTIDE SEQUENCE [LARGE SCALE GENOMIC DNA]</scope>
    <source>
        <strain evidence="4">if_2019</strain>
        <tissue evidence="3">Muscle</tissue>
    </source>
</reference>
<keyword evidence="1" id="KW-0813">Transport</keyword>
<keyword evidence="1" id="KW-0138">CF(0)</keyword>
<feature type="transmembrane region" description="Helical" evidence="2">
    <location>
        <begin position="141"/>
        <end position="161"/>
    </location>
</feature>
<keyword evidence="4" id="KW-1185">Reference proteome</keyword>
<keyword evidence="2" id="KW-0812">Transmembrane</keyword>
<sequence length="181" mass="20095">MNKRCSVVSRSFPSLRHTCGFAEGHREAETRCPAKYKSALHSSNMLSRLVFLSAGSLKGSGPIGAGLVQASRSLQTSSQSLAPVPPLPEKGGKVRHGLIPEELFQLLYPKTGVTGGYLYYAFRCFVFFTHFISFSGQNHRLYGWLIAQTEQLVCFMVMFYYRLDVWISGCTAREVDGLIDG</sequence>
<accession>A0ABV0V0E4</accession>
<comment type="subcellular location">
    <subcellularLocation>
        <location evidence="1">Mitochondrion</location>
    </subcellularLocation>
    <subcellularLocation>
        <location evidence="1">Mitochondrion inner membrane</location>
    </subcellularLocation>
</comment>
<evidence type="ECO:0000256" key="2">
    <source>
        <dbReference type="SAM" id="Phobius"/>
    </source>
</evidence>
<evidence type="ECO:0000313" key="4">
    <source>
        <dbReference type="Proteomes" id="UP001482620"/>
    </source>
</evidence>
<keyword evidence="1" id="KW-0496">Mitochondrion</keyword>
<keyword evidence="1" id="KW-0406">Ion transport</keyword>